<dbReference type="OrthoDB" id="7842083at2"/>
<comment type="caution">
    <text evidence="1">The sequence shown here is derived from an EMBL/GenBank/DDBJ whole genome shotgun (WGS) entry which is preliminary data.</text>
</comment>
<sequence length="189" mass="21568">MWNIQGVVPPVAVGEAGHSTNRSPYLVNIIQFVKDFALSAQRIDILIGFLEYRQALYSAGITTGFQWINGSFVENVEVLAGRAPNDIDVVTFSNLCNTVPNFEDWVSQNLPLFSAPQAKTQYRVDCYWVDMDAEFNADSIERCTYWYSMWSHQKETNLWKGFFQMTLSPEDDKRAAEYLTSLNTESNHA</sequence>
<protein>
    <submittedName>
        <fullName evidence="1">Uncharacterized protein</fullName>
    </submittedName>
</protein>
<accession>A0A2V4UL82</accession>
<name>A0A2V4UL82_9GAMM</name>
<dbReference type="Proteomes" id="UP000247746">
    <property type="component" value="Unassembled WGS sequence"/>
</dbReference>
<dbReference type="RefSeq" id="WP_110921909.1">
    <property type="nucleotide sequence ID" value="NZ_QJSU01000001.1"/>
</dbReference>
<dbReference type="AlphaFoldDB" id="A0A2V4UL82"/>
<dbReference type="Pfam" id="PF22014">
    <property type="entry name" value="DUF6932"/>
    <property type="match status" value="1"/>
</dbReference>
<gene>
    <name evidence="1" type="ORF">DFP82_101253</name>
</gene>
<dbReference type="EMBL" id="QJSU01000001">
    <property type="protein sequence ID" value="PYE40937.1"/>
    <property type="molecule type" value="Genomic_DNA"/>
</dbReference>
<evidence type="ECO:0000313" key="1">
    <source>
        <dbReference type="EMBL" id="PYE40937.1"/>
    </source>
</evidence>
<organism evidence="1 2">
    <name type="scientific">Psychrobacter fozii</name>
    <dbReference type="NCBI Taxonomy" id="198480"/>
    <lineage>
        <taxon>Bacteria</taxon>
        <taxon>Pseudomonadati</taxon>
        <taxon>Pseudomonadota</taxon>
        <taxon>Gammaproteobacteria</taxon>
        <taxon>Moraxellales</taxon>
        <taxon>Moraxellaceae</taxon>
        <taxon>Psychrobacter</taxon>
    </lineage>
</organism>
<reference evidence="1 2" key="1">
    <citation type="submission" date="2018-06" db="EMBL/GenBank/DDBJ databases">
        <title>Genomic Encyclopedia of Type Strains, Phase III (KMG-III): the genomes of soil and plant-associated and newly described type strains.</title>
        <authorList>
            <person name="Whitman W."/>
        </authorList>
    </citation>
    <scope>NUCLEOTIDE SEQUENCE [LARGE SCALE GENOMIC DNA]</scope>
    <source>
        <strain evidence="1 2">CECT 5889</strain>
    </source>
</reference>
<evidence type="ECO:0000313" key="2">
    <source>
        <dbReference type="Proteomes" id="UP000247746"/>
    </source>
</evidence>
<proteinExistence type="predicted"/>
<dbReference type="InterPro" id="IPR053860">
    <property type="entry name" value="DUF6932"/>
</dbReference>
<keyword evidence="2" id="KW-1185">Reference proteome</keyword>